<keyword evidence="1" id="KW-0812">Transmembrane</keyword>
<reference evidence="2" key="5">
    <citation type="submission" date="2011-05" db="EMBL/GenBank/DDBJ databases">
        <authorList>
            <consortium name="VectorBase"/>
        </authorList>
    </citation>
    <scope>NUCLEOTIDE SEQUENCE</scope>
    <source>
        <strain evidence="2">PEST</strain>
    </source>
</reference>
<evidence type="ECO:0000256" key="1">
    <source>
        <dbReference type="SAM" id="Phobius"/>
    </source>
</evidence>
<keyword evidence="1" id="KW-0472">Membrane</keyword>
<dbReference type="PaxDb" id="7165-AGAP010079-PA"/>
<gene>
    <name evidence="2" type="ORF">AgaP_AGAP010079</name>
</gene>
<evidence type="ECO:0000313" key="2">
    <source>
        <dbReference type="EMBL" id="EDO63452.1"/>
    </source>
</evidence>
<comment type="caution">
    <text evidence="2">The sequence shown here is derived from an EMBL/GenBank/DDBJ whole genome shotgun (WGS) entry which is preliminary data.</text>
</comment>
<keyword evidence="1" id="KW-1133">Transmembrane helix</keyword>
<name>A7UV58_ANOGA</name>
<dbReference type="KEGG" id="aga:5668146"/>
<feature type="transmembrane region" description="Helical" evidence="1">
    <location>
        <begin position="7"/>
        <end position="24"/>
    </location>
</feature>
<dbReference type="InParanoid" id="A7UV58"/>
<reference evidence="2" key="4">
    <citation type="journal article" date="2007" name="Genome Biol.">
        <title>Update of the Anopheles gambiae PEST genome assembly.</title>
        <authorList>
            <person name="Sharakhova M.V."/>
            <person name="Hammond M.P."/>
            <person name="Lobo N.F."/>
            <person name="Krzywinski J."/>
            <person name="Unger M.F."/>
            <person name="Hillenmeyer M.E."/>
            <person name="Bruggner R.V."/>
            <person name="Birney E."/>
            <person name="Collins F.H."/>
        </authorList>
    </citation>
    <scope>NUCLEOTIDE SEQUENCE</scope>
    <source>
        <strain evidence="2">PEST</strain>
    </source>
</reference>
<dbReference type="AlphaFoldDB" id="A7UV58"/>
<dbReference type="HOGENOM" id="CLU_3038261_0_0_1"/>
<reference evidence="2" key="1">
    <citation type="journal article" date="2002" name="Science">
        <title>The genome sequence of the malaria mosquito Anopheles gambiae.</title>
        <authorList>
            <person name="Holt R.A."/>
            <person name="Subramanian G.M."/>
            <person name="Halpern A."/>
            <person name="Sutton G.G."/>
            <person name="Charlab R."/>
            <person name="Nusskern D.R."/>
            <person name="Wincker P."/>
            <person name="Clark A.G."/>
            <person name="Ribeiro J.M."/>
            <person name="Wides R."/>
            <person name="Salzberg S.L."/>
            <person name="Loftus B."/>
            <person name="Yandell M."/>
            <person name="Majoros W.H."/>
            <person name="Rusch D.B."/>
            <person name="Lai Z."/>
            <person name="Kraft C.L."/>
            <person name="Abril J.F."/>
            <person name="Anthouard V."/>
            <person name="Arensburger P."/>
            <person name="Atkinson P.W."/>
            <person name="Baden H."/>
            <person name="de Berardinis V."/>
            <person name="Baldwin D."/>
            <person name="Benes V."/>
            <person name="Biedler J."/>
            <person name="Blass C."/>
            <person name="Bolanos R."/>
            <person name="Boscus D."/>
            <person name="Barnstead M."/>
            <person name="Cai S."/>
            <person name="Center A."/>
            <person name="Chaturverdi K."/>
            <person name="Christophides G.K."/>
            <person name="Chrystal M.A."/>
            <person name="Clamp M."/>
            <person name="Cravchik A."/>
            <person name="Curwen V."/>
            <person name="Dana A."/>
            <person name="Delcher A."/>
            <person name="Dew I."/>
            <person name="Evans C.A."/>
            <person name="Flanigan M."/>
            <person name="Grundschober-Freimoser A."/>
            <person name="Friedli L."/>
            <person name="Gu Z."/>
            <person name="Guan P."/>
            <person name="Guigo R."/>
            <person name="Hillenmeyer M.E."/>
            <person name="Hladun S.L."/>
            <person name="Hogan J.R."/>
            <person name="Hong Y.S."/>
            <person name="Hoover J."/>
            <person name="Jaillon O."/>
            <person name="Ke Z."/>
            <person name="Kodira C."/>
            <person name="Kokoza E."/>
            <person name="Koutsos A."/>
            <person name="Letunic I."/>
            <person name="Levitsky A."/>
            <person name="Liang Y."/>
            <person name="Lin J.J."/>
            <person name="Lobo N.F."/>
            <person name="Lopez J.R."/>
            <person name="Malek J.A."/>
            <person name="McIntosh T.C."/>
            <person name="Meister S."/>
            <person name="Miller J."/>
            <person name="Mobarry C."/>
            <person name="Mongin E."/>
            <person name="Murphy S.D."/>
            <person name="O'Brochta D.A."/>
            <person name="Pfannkoch C."/>
            <person name="Qi R."/>
            <person name="Regier M.A."/>
            <person name="Remington K."/>
            <person name="Shao H."/>
            <person name="Sharakhova M.V."/>
            <person name="Sitter C.D."/>
            <person name="Shetty J."/>
            <person name="Smith T.J."/>
            <person name="Strong R."/>
            <person name="Sun J."/>
            <person name="Thomasova D."/>
            <person name="Ton L.Q."/>
            <person name="Topalis P."/>
            <person name="Tu Z."/>
            <person name="Unger M.F."/>
            <person name="Walenz B."/>
            <person name="Wang A."/>
            <person name="Wang J."/>
            <person name="Wang M."/>
            <person name="Wang X."/>
            <person name="Woodford K.J."/>
            <person name="Wortman J.R."/>
            <person name="Wu M."/>
            <person name="Yao A."/>
            <person name="Zdobnov E.M."/>
            <person name="Zhang H."/>
            <person name="Zhao Q."/>
            <person name="Zhao S."/>
            <person name="Zhu S.C."/>
            <person name="Zhimulev I."/>
            <person name="Coluzzi M."/>
            <person name="della Torre A."/>
            <person name="Roth C.W."/>
            <person name="Louis C."/>
            <person name="Kalush F."/>
            <person name="Mural R.J."/>
            <person name="Myers E.W."/>
            <person name="Adams M.D."/>
            <person name="Smith H.O."/>
            <person name="Broder S."/>
            <person name="Gardner M.J."/>
            <person name="Fraser C.M."/>
            <person name="Birney E."/>
            <person name="Bork P."/>
            <person name="Brey P.T."/>
            <person name="Venter J.C."/>
            <person name="Weissenbach J."/>
            <person name="Kafatos F.C."/>
            <person name="Collins F.H."/>
            <person name="Hoffman S.L."/>
        </authorList>
    </citation>
    <scope>NUCLEOTIDE SEQUENCE [LARGE SCALE GENOMIC DNA]</scope>
    <source>
        <strain evidence="2">PEST</strain>
    </source>
</reference>
<dbReference type="VEuPathDB" id="VectorBase:AGAP029599"/>
<protein>
    <submittedName>
        <fullName evidence="2">AGAP010079-PA</fullName>
    </submittedName>
</protein>
<feature type="non-terminal residue" evidence="2">
    <location>
        <position position="55"/>
    </location>
</feature>
<dbReference type="VEuPathDB" id="VectorBase:AGAMI1_010605"/>
<sequence>MRRNVKVFGLVSITWIVVVIYYFQGDYYHNDGNRALRLRSSKMKHSASEHYNGGG</sequence>
<dbReference type="EMBL" id="AAAB01008980">
    <property type="protein sequence ID" value="EDO63452.1"/>
    <property type="molecule type" value="Genomic_DNA"/>
</dbReference>
<organism evidence="2">
    <name type="scientific">Anopheles gambiae</name>
    <name type="common">African malaria mosquito</name>
    <dbReference type="NCBI Taxonomy" id="7165"/>
    <lineage>
        <taxon>Eukaryota</taxon>
        <taxon>Metazoa</taxon>
        <taxon>Ecdysozoa</taxon>
        <taxon>Arthropoda</taxon>
        <taxon>Hexapoda</taxon>
        <taxon>Insecta</taxon>
        <taxon>Pterygota</taxon>
        <taxon>Neoptera</taxon>
        <taxon>Endopterygota</taxon>
        <taxon>Diptera</taxon>
        <taxon>Nematocera</taxon>
        <taxon>Culicoidea</taxon>
        <taxon>Culicidae</taxon>
        <taxon>Anophelinae</taxon>
        <taxon>Anopheles</taxon>
    </lineage>
</organism>
<proteinExistence type="predicted"/>
<reference evidence="2" key="3">
    <citation type="journal article" date="2004" name="Trends Parasitol.">
        <title>The Anopheles gambiae genome: an update.</title>
        <authorList>
            <person name="Mongin E."/>
            <person name="Louis C."/>
            <person name="Holt R.A."/>
            <person name="Birney E."/>
            <person name="Collins F.H."/>
        </authorList>
    </citation>
    <scope>NUCLEOTIDE SEQUENCE</scope>
    <source>
        <strain evidence="2">PEST</strain>
    </source>
</reference>
<accession>A7UV58</accession>
<reference evidence="2" key="2">
    <citation type="submission" date="2002-03" db="EMBL/GenBank/DDBJ databases">
        <authorList>
            <consortium name="The Anopheles Genome Sequencing Consortium"/>
        </authorList>
    </citation>
    <scope>NUCLEOTIDE SEQUENCE</scope>
    <source>
        <strain evidence="2">PEST</strain>
    </source>
</reference>